<dbReference type="Proteomes" id="UP000535937">
    <property type="component" value="Unassembled WGS sequence"/>
</dbReference>
<dbReference type="FunFam" id="1.10.10.10:FF:000079">
    <property type="entry name" value="GntR family transcriptional regulator"/>
    <property type="match status" value="1"/>
</dbReference>
<dbReference type="GO" id="GO:0045892">
    <property type="term" value="P:negative regulation of DNA-templated transcription"/>
    <property type="evidence" value="ECO:0007669"/>
    <property type="project" value="UniProtKB-UniRule"/>
</dbReference>
<keyword evidence="1" id="KW-0805">Transcription regulation</keyword>
<dbReference type="InterPro" id="IPR050679">
    <property type="entry name" value="Bact_HTH_transcr_reg"/>
</dbReference>
<dbReference type="Pfam" id="PF00392">
    <property type="entry name" value="GntR"/>
    <property type="match status" value="1"/>
</dbReference>
<dbReference type="PROSITE" id="PS50949">
    <property type="entry name" value="HTH_GNTR"/>
    <property type="match status" value="1"/>
</dbReference>
<evidence type="ECO:0000313" key="8">
    <source>
        <dbReference type="Proteomes" id="UP000535937"/>
    </source>
</evidence>
<dbReference type="InterPro" id="IPR036388">
    <property type="entry name" value="WH-like_DNA-bd_sf"/>
</dbReference>
<dbReference type="PRINTS" id="PR00035">
    <property type="entry name" value="HTHGNTR"/>
</dbReference>
<keyword evidence="8" id="KW-1185">Reference proteome</keyword>
<dbReference type="InterPro" id="IPR036390">
    <property type="entry name" value="WH_DNA-bd_sf"/>
</dbReference>
<dbReference type="Gene3D" id="1.10.10.10">
    <property type="entry name" value="Winged helix-like DNA-binding domain superfamily/Winged helix DNA-binding domain"/>
    <property type="match status" value="1"/>
</dbReference>
<feature type="domain" description="HTH gntR-type" evidence="6">
    <location>
        <begin position="26"/>
        <end position="94"/>
    </location>
</feature>
<sequence>MNTAREPSAGGKKPSAEGKRPSARGEPRYVAIKRHIRGQIESGRWAVHSQVPSENQLAQEFGVSRMTARRALSELTDEGVLMRSQGLGTFVAEPVPAGSLLEVRNIADEVSARGHSYSSRILLLRETTAEANVAHALGLPQGAPVFHSVIVHCDNGLPIQWEERFTNPQLAPDYLQQDFSSTTPNAYLSRVAPLTEVDTTVEAIVAEAAVGEALELEAGSACLQVWRRTKSSTGTVSFARLVHPGSRYRLGAQLRF</sequence>
<organism evidence="7 8">
    <name type="scientific">Microbulbifer rhizosphaerae</name>
    <dbReference type="NCBI Taxonomy" id="1562603"/>
    <lineage>
        <taxon>Bacteria</taxon>
        <taxon>Pseudomonadati</taxon>
        <taxon>Pseudomonadota</taxon>
        <taxon>Gammaproteobacteria</taxon>
        <taxon>Cellvibrionales</taxon>
        <taxon>Microbulbiferaceae</taxon>
        <taxon>Microbulbifer</taxon>
    </lineage>
</organism>
<dbReference type="InterPro" id="IPR000524">
    <property type="entry name" value="Tscrpt_reg_HTH_GntR"/>
</dbReference>
<dbReference type="NCBIfam" id="TIGR02018">
    <property type="entry name" value="his_ut_repres"/>
    <property type="match status" value="1"/>
</dbReference>
<proteinExistence type="predicted"/>
<dbReference type="InterPro" id="IPR028978">
    <property type="entry name" value="Chorismate_lyase_/UTRA_dom_sf"/>
</dbReference>
<dbReference type="Gene3D" id="3.40.1410.10">
    <property type="entry name" value="Chorismate lyase-like"/>
    <property type="match status" value="1"/>
</dbReference>
<dbReference type="Pfam" id="PF07702">
    <property type="entry name" value="UTRA"/>
    <property type="match status" value="1"/>
</dbReference>
<gene>
    <name evidence="7" type="ORF">FHS09_001473</name>
</gene>
<name>A0A7W4WAU9_9GAMM</name>
<feature type="region of interest" description="Disordered" evidence="5">
    <location>
        <begin position="1"/>
        <end position="27"/>
    </location>
</feature>
<dbReference type="InterPro" id="IPR011663">
    <property type="entry name" value="UTRA"/>
</dbReference>
<feature type="compositionally biased region" description="Basic and acidic residues" evidence="5">
    <location>
        <begin position="14"/>
        <end position="27"/>
    </location>
</feature>
<dbReference type="GO" id="GO:0006547">
    <property type="term" value="P:L-histidine metabolic process"/>
    <property type="evidence" value="ECO:0007669"/>
    <property type="project" value="UniProtKB-UniRule"/>
</dbReference>
<dbReference type="SMART" id="SM00345">
    <property type="entry name" value="HTH_GNTR"/>
    <property type="match status" value="1"/>
</dbReference>
<dbReference type="SUPFAM" id="SSF64288">
    <property type="entry name" value="Chorismate lyase-like"/>
    <property type="match status" value="1"/>
</dbReference>
<keyword evidence="2" id="KW-0238">DNA-binding</keyword>
<dbReference type="SMART" id="SM00866">
    <property type="entry name" value="UTRA"/>
    <property type="match status" value="1"/>
</dbReference>
<evidence type="ECO:0000256" key="1">
    <source>
        <dbReference type="ARBA" id="ARBA00023015"/>
    </source>
</evidence>
<dbReference type="RefSeq" id="WP_183458209.1">
    <property type="nucleotide sequence ID" value="NZ_JACHWZ010000005.1"/>
</dbReference>
<dbReference type="SUPFAM" id="SSF46785">
    <property type="entry name" value="Winged helix' DNA-binding domain"/>
    <property type="match status" value="1"/>
</dbReference>
<evidence type="ECO:0000256" key="4">
    <source>
        <dbReference type="NCBIfam" id="TIGR02018"/>
    </source>
</evidence>
<dbReference type="InterPro" id="IPR010248">
    <property type="entry name" value="His_ut_repres"/>
</dbReference>
<dbReference type="GO" id="GO:0003700">
    <property type="term" value="F:DNA-binding transcription factor activity"/>
    <property type="evidence" value="ECO:0007669"/>
    <property type="project" value="UniProtKB-UniRule"/>
</dbReference>
<comment type="caution">
    <text evidence="7">The sequence shown here is derived from an EMBL/GenBank/DDBJ whole genome shotgun (WGS) entry which is preliminary data.</text>
</comment>
<dbReference type="EMBL" id="JACHWZ010000005">
    <property type="protein sequence ID" value="MBB3060654.1"/>
    <property type="molecule type" value="Genomic_DNA"/>
</dbReference>
<evidence type="ECO:0000256" key="2">
    <source>
        <dbReference type="ARBA" id="ARBA00023125"/>
    </source>
</evidence>
<evidence type="ECO:0000256" key="5">
    <source>
        <dbReference type="SAM" id="MobiDB-lite"/>
    </source>
</evidence>
<keyword evidence="3" id="KW-0804">Transcription</keyword>
<evidence type="ECO:0000313" key="7">
    <source>
        <dbReference type="EMBL" id="MBB3060654.1"/>
    </source>
</evidence>
<reference evidence="7 8" key="1">
    <citation type="submission" date="2020-08" db="EMBL/GenBank/DDBJ databases">
        <title>Genomic Encyclopedia of Type Strains, Phase III (KMG-III): the genomes of soil and plant-associated and newly described type strains.</title>
        <authorList>
            <person name="Whitman W."/>
        </authorList>
    </citation>
    <scope>NUCLEOTIDE SEQUENCE [LARGE SCALE GENOMIC DNA]</scope>
    <source>
        <strain evidence="7 8">CECT 8799</strain>
    </source>
</reference>
<dbReference type="CDD" id="cd07377">
    <property type="entry name" value="WHTH_GntR"/>
    <property type="match status" value="1"/>
</dbReference>
<dbReference type="PANTHER" id="PTHR44846">
    <property type="entry name" value="MANNOSYL-D-GLYCERATE TRANSPORT/METABOLISM SYSTEM REPRESSOR MNGR-RELATED"/>
    <property type="match status" value="1"/>
</dbReference>
<evidence type="ECO:0000259" key="6">
    <source>
        <dbReference type="PROSITE" id="PS50949"/>
    </source>
</evidence>
<protein>
    <recommendedName>
        <fullName evidence="4">Histidine utilization repressor</fullName>
    </recommendedName>
</protein>
<dbReference type="PANTHER" id="PTHR44846:SF16">
    <property type="entry name" value="TRANSCRIPTIONAL REGULATOR PHNF-RELATED"/>
    <property type="match status" value="1"/>
</dbReference>
<evidence type="ECO:0000256" key="3">
    <source>
        <dbReference type="ARBA" id="ARBA00023163"/>
    </source>
</evidence>
<dbReference type="GO" id="GO:0003677">
    <property type="term" value="F:DNA binding"/>
    <property type="evidence" value="ECO:0007669"/>
    <property type="project" value="UniProtKB-UniRule"/>
</dbReference>
<dbReference type="AlphaFoldDB" id="A0A7W4WAU9"/>
<accession>A0A7W4WAU9</accession>